<sequence>MDTNYRIAYNKGWRDLKSKTPAEIAASMDVEYVSSKQWFIVPFLNENYIVDCGSETIGKEPDGSVPPIGAAILILHYLSYFQSKEEIANKWVSLKEIPNGGILFYPAFHKEAIGGLIKAFGQQPELLLKCAASLGGKPAAFGDVSATFQVFPKIPLCIVIWEGDEEIPANATILFDPSIQHFLHIESIIGLGCQAADKLVQLALKQ</sequence>
<keyword evidence="3" id="KW-1185">Reference proteome</keyword>
<dbReference type="InterPro" id="IPR024264">
    <property type="entry name" value="DUF3786"/>
</dbReference>
<protein>
    <recommendedName>
        <fullName evidence="1">DUF3786 domain-containing protein</fullName>
    </recommendedName>
</protein>
<dbReference type="RefSeq" id="WP_126308933.1">
    <property type="nucleotide sequence ID" value="NZ_AP018449.1"/>
</dbReference>
<evidence type="ECO:0000313" key="3">
    <source>
        <dbReference type="Proteomes" id="UP000276437"/>
    </source>
</evidence>
<gene>
    <name evidence="2" type="ORF">MAMMFC1_02666</name>
</gene>
<name>A0A348ALN3_9FIRM</name>
<dbReference type="EMBL" id="AP018449">
    <property type="protein sequence ID" value="BBB91981.1"/>
    <property type="molecule type" value="Genomic_DNA"/>
</dbReference>
<dbReference type="OrthoDB" id="159408at2"/>
<feature type="domain" description="DUF3786" evidence="1">
    <location>
        <begin position="21"/>
        <end position="194"/>
    </location>
</feature>
<evidence type="ECO:0000259" key="1">
    <source>
        <dbReference type="Pfam" id="PF12654"/>
    </source>
</evidence>
<accession>A0A348ALN3</accession>
<dbReference type="Pfam" id="PF12654">
    <property type="entry name" value="DUF3786"/>
    <property type="match status" value="1"/>
</dbReference>
<dbReference type="AlphaFoldDB" id="A0A348ALN3"/>
<proteinExistence type="predicted"/>
<dbReference type="Proteomes" id="UP000276437">
    <property type="component" value="Chromosome"/>
</dbReference>
<reference evidence="2 3" key="1">
    <citation type="journal article" date="2018" name="Int. J. Syst. Evol. Microbiol.">
        <title>Methylomusa anaerophila gen. nov., sp. nov., an anaerobic methanol-utilizing bacterium isolated from a microbial fuel cell.</title>
        <authorList>
            <person name="Amano N."/>
            <person name="Yamamuro A."/>
            <person name="Miyahara M."/>
            <person name="Kouzuma A."/>
            <person name="Abe T."/>
            <person name="Watanabe K."/>
        </authorList>
    </citation>
    <scope>NUCLEOTIDE SEQUENCE [LARGE SCALE GENOMIC DNA]</scope>
    <source>
        <strain evidence="2 3">MMFC1</strain>
    </source>
</reference>
<organism evidence="2 3">
    <name type="scientific">Methylomusa anaerophila</name>
    <dbReference type="NCBI Taxonomy" id="1930071"/>
    <lineage>
        <taxon>Bacteria</taxon>
        <taxon>Bacillati</taxon>
        <taxon>Bacillota</taxon>
        <taxon>Negativicutes</taxon>
        <taxon>Selenomonadales</taxon>
        <taxon>Sporomusaceae</taxon>
        <taxon>Methylomusa</taxon>
    </lineage>
</organism>
<dbReference type="KEGG" id="mana:MAMMFC1_02666"/>
<evidence type="ECO:0000313" key="2">
    <source>
        <dbReference type="EMBL" id="BBB91981.1"/>
    </source>
</evidence>